<evidence type="ECO:0000259" key="20">
    <source>
        <dbReference type="PROSITE" id="PS50026"/>
    </source>
</evidence>
<dbReference type="Pfam" id="PF07657">
    <property type="entry name" value="MNNL"/>
    <property type="match status" value="1"/>
</dbReference>
<dbReference type="GO" id="GO:0048812">
    <property type="term" value="P:neuron projection morphogenesis"/>
    <property type="evidence" value="ECO:0007669"/>
    <property type="project" value="UniProtKB-ARBA"/>
</dbReference>
<keyword evidence="13" id="KW-0325">Glycoprotein</keyword>
<feature type="region of interest" description="Disordered" evidence="17">
    <location>
        <begin position="644"/>
        <end position="672"/>
    </location>
</feature>
<feature type="transmembrane region" description="Helical" evidence="18">
    <location>
        <begin position="540"/>
        <end position="565"/>
    </location>
</feature>
<feature type="domain" description="EGF-like" evidence="20">
    <location>
        <begin position="481"/>
        <end position="518"/>
    </location>
</feature>
<evidence type="ECO:0000256" key="13">
    <source>
        <dbReference type="ARBA" id="ARBA00023180"/>
    </source>
</evidence>
<evidence type="ECO:0000256" key="2">
    <source>
        <dbReference type="ARBA" id="ARBA00022473"/>
    </source>
</evidence>
<dbReference type="OMA" id="HYTCSET"/>
<dbReference type="Pfam" id="PF21700">
    <property type="entry name" value="EGF_DL_JAG"/>
    <property type="match status" value="1"/>
</dbReference>
<dbReference type="InterPro" id="IPR051022">
    <property type="entry name" value="Notch_Cell-Fate_Det"/>
</dbReference>
<dbReference type="PROSITE" id="PS01187">
    <property type="entry name" value="EGF_CA"/>
    <property type="match status" value="1"/>
</dbReference>
<comment type="function">
    <text evidence="16">Putative Notch ligand involved in the mediation of Notch signaling.</text>
</comment>
<evidence type="ECO:0000256" key="11">
    <source>
        <dbReference type="ARBA" id="ARBA00023136"/>
    </source>
</evidence>
<keyword evidence="5 16" id="KW-0732">Signal</keyword>
<evidence type="ECO:0000313" key="23">
    <source>
        <dbReference type="Proteomes" id="UP000694388"/>
    </source>
</evidence>
<keyword evidence="12 14" id="KW-1015">Disulfide bond</keyword>
<keyword evidence="3 14" id="KW-0245">EGF-like domain</keyword>
<dbReference type="PANTHER" id="PTHR24049">
    <property type="entry name" value="CRUMBS FAMILY MEMBER"/>
    <property type="match status" value="1"/>
</dbReference>
<dbReference type="FunFam" id="2.10.25.10:FF:000012">
    <property type="entry name" value="Delta-like protein"/>
    <property type="match status" value="2"/>
</dbReference>
<feature type="disulfide bond" evidence="15">
    <location>
        <begin position="213"/>
        <end position="222"/>
    </location>
</feature>
<dbReference type="PROSITE" id="PS50026">
    <property type="entry name" value="EGF_3"/>
    <property type="match status" value="6"/>
</dbReference>
<feature type="chain" id="PRO_5034727088" description="Delta-like protein" evidence="19">
    <location>
        <begin position="26"/>
        <end position="688"/>
    </location>
</feature>
<feature type="disulfide bond" evidence="14">
    <location>
        <begin position="317"/>
        <end position="326"/>
    </location>
</feature>
<dbReference type="FunFam" id="2.60.40.3510:FF:000002">
    <property type="entry name" value="Delta-like protein"/>
    <property type="match status" value="1"/>
</dbReference>
<dbReference type="PROSITE" id="PS00010">
    <property type="entry name" value="ASX_HYDROXYL"/>
    <property type="match status" value="2"/>
</dbReference>
<evidence type="ECO:0000313" key="22">
    <source>
        <dbReference type="Ensembl" id="ENSEBUP00000005232.1"/>
    </source>
</evidence>
<dbReference type="GO" id="GO:0042063">
    <property type="term" value="P:gliogenesis"/>
    <property type="evidence" value="ECO:0007669"/>
    <property type="project" value="UniProtKB-ARBA"/>
</dbReference>
<dbReference type="Ensembl" id="ENSEBUT00000005670.1">
    <property type="protein sequence ID" value="ENSEBUP00000005232.1"/>
    <property type="gene ID" value="ENSEBUG00000003586.1"/>
</dbReference>
<comment type="subcellular location">
    <subcellularLocation>
        <location evidence="1 16">Membrane</location>
        <topology evidence="1 16">Single-pass type I membrane protein</topology>
    </subcellularLocation>
</comment>
<keyword evidence="6 16" id="KW-0677">Repeat</keyword>
<keyword evidence="7" id="KW-0221">Differentiation</keyword>
<dbReference type="InterPro" id="IPR001774">
    <property type="entry name" value="DSL"/>
</dbReference>
<evidence type="ECO:0000256" key="15">
    <source>
        <dbReference type="PROSITE-ProRule" id="PRU00377"/>
    </source>
</evidence>
<dbReference type="Proteomes" id="UP000694388">
    <property type="component" value="Unplaced"/>
</dbReference>
<evidence type="ECO:0000256" key="16">
    <source>
        <dbReference type="RuleBase" id="RU280815"/>
    </source>
</evidence>
<dbReference type="FunFam" id="2.10.25.10:FF:000018">
    <property type="entry name" value="Delta-like 1"/>
    <property type="match status" value="1"/>
</dbReference>
<evidence type="ECO:0000256" key="17">
    <source>
        <dbReference type="SAM" id="MobiDB-lite"/>
    </source>
</evidence>
<evidence type="ECO:0000259" key="21">
    <source>
        <dbReference type="PROSITE" id="PS51051"/>
    </source>
</evidence>
<dbReference type="GO" id="GO:0007219">
    <property type="term" value="P:Notch signaling pathway"/>
    <property type="evidence" value="ECO:0007669"/>
    <property type="project" value="UniProtKB-KW"/>
</dbReference>
<feature type="disulfide bond" evidence="15">
    <location>
        <begin position="193"/>
        <end position="205"/>
    </location>
</feature>
<dbReference type="Pfam" id="PF00008">
    <property type="entry name" value="EGF"/>
    <property type="match status" value="5"/>
</dbReference>
<name>A0A8C4NBN0_EPTBU</name>
<feature type="domain" description="EGF-like" evidence="20">
    <location>
        <begin position="443"/>
        <end position="479"/>
    </location>
</feature>
<feature type="disulfide bond" evidence="15">
    <location>
        <begin position="180"/>
        <end position="189"/>
    </location>
</feature>
<feature type="domain" description="EGF-like" evidence="20">
    <location>
        <begin position="367"/>
        <end position="404"/>
    </location>
</feature>
<accession>A0A8C4NBN0</accession>
<dbReference type="FunFam" id="2.10.25.140:FF:000001">
    <property type="entry name" value="Delta-like protein"/>
    <property type="match status" value="1"/>
</dbReference>
<evidence type="ECO:0000256" key="18">
    <source>
        <dbReference type="SAM" id="Phobius"/>
    </source>
</evidence>
<evidence type="ECO:0000256" key="1">
    <source>
        <dbReference type="ARBA" id="ARBA00004479"/>
    </source>
</evidence>
<evidence type="ECO:0000256" key="9">
    <source>
        <dbReference type="ARBA" id="ARBA00022976"/>
    </source>
</evidence>
<dbReference type="InterPro" id="IPR011651">
    <property type="entry name" value="Notch_ligand_N"/>
</dbReference>
<evidence type="ECO:0000256" key="19">
    <source>
        <dbReference type="SAM" id="SignalP"/>
    </source>
</evidence>
<evidence type="ECO:0000256" key="4">
    <source>
        <dbReference type="ARBA" id="ARBA00022692"/>
    </source>
</evidence>
<evidence type="ECO:0000256" key="10">
    <source>
        <dbReference type="ARBA" id="ARBA00022989"/>
    </source>
</evidence>
<dbReference type="GeneTree" id="ENSGT00940000157441"/>
<feature type="disulfide bond" evidence="14">
    <location>
        <begin position="469"/>
        <end position="478"/>
    </location>
</feature>
<evidence type="ECO:0000256" key="14">
    <source>
        <dbReference type="PROSITE-ProRule" id="PRU00076"/>
    </source>
</evidence>
<feature type="disulfide bond" evidence="14">
    <location>
        <begin position="394"/>
        <end position="403"/>
    </location>
</feature>
<dbReference type="PROSITE" id="PS01186">
    <property type="entry name" value="EGF_2"/>
    <property type="match status" value="7"/>
</dbReference>
<dbReference type="Pfam" id="PF12661">
    <property type="entry name" value="hEGF"/>
    <property type="match status" value="1"/>
</dbReference>
<keyword evidence="9" id="KW-0914">Notch signaling pathway</keyword>
<evidence type="ECO:0000256" key="8">
    <source>
        <dbReference type="ARBA" id="ARBA00022843"/>
    </source>
</evidence>
<keyword evidence="11 16" id="KW-0472">Membrane</keyword>
<dbReference type="InterPro" id="IPR001881">
    <property type="entry name" value="EGF-like_Ca-bd_dom"/>
</dbReference>
<organism evidence="22 23">
    <name type="scientific">Eptatretus burgeri</name>
    <name type="common">Inshore hagfish</name>
    <dbReference type="NCBI Taxonomy" id="7764"/>
    <lineage>
        <taxon>Eukaryota</taxon>
        <taxon>Metazoa</taxon>
        <taxon>Chordata</taxon>
        <taxon>Craniata</taxon>
        <taxon>Vertebrata</taxon>
        <taxon>Cyclostomata</taxon>
        <taxon>Myxini</taxon>
        <taxon>Myxiniformes</taxon>
        <taxon>Myxinidae</taxon>
        <taxon>Eptatretinae</taxon>
        <taxon>Eptatretus</taxon>
    </lineage>
</organism>
<reference evidence="22" key="1">
    <citation type="submission" date="2025-08" db="UniProtKB">
        <authorList>
            <consortium name="Ensembl"/>
        </authorList>
    </citation>
    <scope>IDENTIFICATION</scope>
</reference>
<dbReference type="FunFam" id="2.10.25.10:FF:000230">
    <property type="entry name" value="Delta-like protein"/>
    <property type="match status" value="1"/>
</dbReference>
<feature type="domain" description="EGF-like" evidence="20">
    <location>
        <begin position="289"/>
        <end position="327"/>
    </location>
</feature>
<dbReference type="AlphaFoldDB" id="A0A8C4NBN0"/>
<dbReference type="Gene3D" id="2.10.25.140">
    <property type="match status" value="1"/>
</dbReference>
<dbReference type="Gene3D" id="2.10.25.10">
    <property type="entry name" value="Laminin"/>
    <property type="match status" value="7"/>
</dbReference>
<reference evidence="22" key="2">
    <citation type="submission" date="2025-09" db="UniProtKB">
        <authorList>
            <consortium name="Ensembl"/>
        </authorList>
    </citation>
    <scope>IDENTIFICATION</scope>
</reference>
<dbReference type="SMART" id="SM00179">
    <property type="entry name" value="EGF_CA"/>
    <property type="match status" value="6"/>
</dbReference>
<dbReference type="GO" id="GO:0005886">
    <property type="term" value="C:plasma membrane"/>
    <property type="evidence" value="ECO:0007669"/>
    <property type="project" value="UniProtKB-ARBA"/>
</dbReference>
<comment type="caution">
    <text evidence="14">Lacks conserved residue(s) required for the propagation of feature annotation.</text>
</comment>
<evidence type="ECO:0000256" key="7">
    <source>
        <dbReference type="ARBA" id="ARBA00022782"/>
    </source>
</evidence>
<evidence type="ECO:0000256" key="5">
    <source>
        <dbReference type="ARBA" id="ARBA00022729"/>
    </source>
</evidence>
<dbReference type="FunFam" id="2.10.25.10:FF:000368">
    <property type="entry name" value="Delta-like 3 (Drosophila), isoform CRA_b"/>
    <property type="match status" value="1"/>
</dbReference>
<keyword evidence="2 16" id="KW-0217">Developmental protein</keyword>
<protein>
    <recommendedName>
        <fullName evidence="16">Delta-like protein</fullName>
    </recommendedName>
</protein>
<sequence>MAGSVSCAFFVVFAFAFSLLHQASSTGIFELKLTKFINNNGLRLTGNCCKSPSTTSCECKTFFRVCLTHYQTNITRDPPCTFGGVLTPVLGSNSFTIHDISNSEGFSSPIRFPFSFTWPGTFSLIIEAWSAESAELSTEVPERLISRLATQRHLSVTEEWSQDIYFSNSAELHYSYRVICDEHYYGSGCSMLCRPRDDGFGHFTCGDAGKKLCLPGWTGPYCEKAMCLPGCSKTQGDCDRPGECKCRLGWEGRYCDQCIRFPGCKHGTCQQPWKCKCQEGWGGLFCNLDLNYCTNHNPCKNAATCTNTGQGSYSCTCRPGFSGTNCEVELNECDTRPCRNGGSCTDLENNYKCMCLPGFHGKNCELSANTCADAPCFHGGQCLNRLQGGYNCHCLSGYTGYNCEKRDHCSSNPCAYGGQCLNLESTFKCHCRPGFAGIRCERTVNNCASFPCLNGGTCHLRGNDFVCSCPIGYLGKDCSFSAHQCSSGPCYNGGTCRPQPDGGYACECPVGYEGPDCGDLLSPPIKVNILPPKMVVEQNFPWLAVTVGLALVFVLLLLAVLILLWRRLRGGIATGPDHGEGKTMNNLSDFHREKELAVNLIPAGELKNTNKQVDLEGDGSSLKTGYKLKYQDMDYNIILDPVGDEVSDNEKGKQDEEISDSSSSSDIENALACGTAPQQDDCVIATEV</sequence>
<feature type="disulfide bond" evidence="14">
    <location>
        <begin position="508"/>
        <end position="517"/>
    </location>
</feature>
<dbReference type="InterPro" id="IPR000152">
    <property type="entry name" value="EGF-type_Asp/Asn_hydroxyl_site"/>
</dbReference>
<keyword evidence="23" id="KW-1185">Reference proteome</keyword>
<feature type="signal peptide" evidence="19">
    <location>
        <begin position="1"/>
        <end position="25"/>
    </location>
</feature>
<keyword evidence="10 16" id="KW-1133">Transmembrane helix</keyword>
<keyword evidence="4 16" id="KW-0812">Transmembrane</keyword>
<dbReference type="SUPFAM" id="SSF57196">
    <property type="entry name" value="EGF/Laminin"/>
    <property type="match status" value="6"/>
</dbReference>
<dbReference type="Gene3D" id="2.60.40.3510">
    <property type="match status" value="1"/>
</dbReference>
<dbReference type="PROSITE" id="PS00022">
    <property type="entry name" value="EGF_1"/>
    <property type="match status" value="8"/>
</dbReference>
<evidence type="ECO:0000256" key="3">
    <source>
        <dbReference type="ARBA" id="ARBA00022536"/>
    </source>
</evidence>
<feature type="disulfide bond" evidence="14">
    <location>
        <begin position="431"/>
        <end position="440"/>
    </location>
</feature>
<feature type="disulfide bond" evidence="14">
    <location>
        <begin position="355"/>
        <end position="364"/>
    </location>
</feature>
<feature type="domain" description="EGF-like" evidence="20">
    <location>
        <begin position="329"/>
        <end position="365"/>
    </location>
</feature>
<dbReference type="PRINTS" id="PR00010">
    <property type="entry name" value="EGFBLOOD"/>
</dbReference>
<evidence type="ECO:0000256" key="6">
    <source>
        <dbReference type="ARBA" id="ARBA00022737"/>
    </source>
</evidence>
<feature type="domain" description="DSL" evidence="21">
    <location>
        <begin position="178"/>
        <end position="222"/>
    </location>
</feature>
<keyword evidence="8" id="KW-0832">Ubl conjugation</keyword>
<dbReference type="InterPro" id="IPR000742">
    <property type="entry name" value="EGF"/>
</dbReference>
<proteinExistence type="predicted"/>
<feature type="domain" description="EGF-like" evidence="20">
    <location>
        <begin position="405"/>
        <end position="441"/>
    </location>
</feature>
<dbReference type="FunFam" id="2.10.25.10:FF:000064">
    <property type="entry name" value="Delta-like protein"/>
    <property type="match status" value="1"/>
</dbReference>
<dbReference type="InterPro" id="IPR018097">
    <property type="entry name" value="EGF_Ca-bd_CS"/>
</dbReference>
<dbReference type="SMART" id="SM00051">
    <property type="entry name" value="DSL"/>
    <property type="match status" value="1"/>
</dbReference>
<dbReference type="Pfam" id="PF01414">
    <property type="entry name" value="DSL"/>
    <property type="match status" value="1"/>
</dbReference>
<dbReference type="SMART" id="SM00181">
    <property type="entry name" value="EGF"/>
    <property type="match status" value="9"/>
</dbReference>
<dbReference type="InterPro" id="IPR013032">
    <property type="entry name" value="EGF-like_CS"/>
</dbReference>
<evidence type="ECO:0000256" key="12">
    <source>
        <dbReference type="ARBA" id="ARBA00023157"/>
    </source>
</evidence>
<dbReference type="PROSITE" id="PS51051">
    <property type="entry name" value="DSL"/>
    <property type="match status" value="1"/>
</dbReference>
<dbReference type="GO" id="GO:0005509">
    <property type="term" value="F:calcium ion binding"/>
    <property type="evidence" value="ECO:0007669"/>
    <property type="project" value="InterPro"/>
</dbReference>
<dbReference type="CDD" id="cd00054">
    <property type="entry name" value="EGF_CA"/>
    <property type="match status" value="6"/>
</dbReference>